<dbReference type="InterPro" id="IPR016772">
    <property type="entry name" value="UCP020408"/>
</dbReference>
<comment type="similarity">
    <text evidence="1">Belongs to the UPF0751 family.</text>
</comment>
<sequence length="95" mass="10492">MSILIIGGDRLGNILQILEEVGYKKIHHITGRKSSETSLKIPSDVKMILVLTDFVNHNLAKKIKSKAKDKQVPICFCKRSCSAVSQVLQTQTVSA</sequence>
<keyword evidence="3" id="KW-1185">Reference proteome</keyword>
<dbReference type="OrthoDB" id="5324142at2"/>
<dbReference type="Pfam" id="PF10087">
    <property type="entry name" value="DUF2325"/>
    <property type="match status" value="1"/>
</dbReference>
<organism evidence="2 3">
    <name type="scientific">Brevibacillus laterosporus</name>
    <name type="common">Bacillus laterosporus</name>
    <dbReference type="NCBI Taxonomy" id="1465"/>
    <lineage>
        <taxon>Bacteria</taxon>
        <taxon>Bacillati</taxon>
        <taxon>Bacillota</taxon>
        <taxon>Bacilli</taxon>
        <taxon>Bacillales</taxon>
        <taxon>Paenibacillaceae</taxon>
        <taxon>Brevibacillus</taxon>
    </lineage>
</organism>
<evidence type="ECO:0000313" key="3">
    <source>
        <dbReference type="Proteomes" id="UP000319432"/>
    </source>
</evidence>
<dbReference type="AlphaFoldDB" id="A0A502I8Y6"/>
<protein>
    <submittedName>
        <fullName evidence="2">DUF2325 domain-containing protein</fullName>
    </submittedName>
</protein>
<name>A0A502I8Y6_BRELA</name>
<dbReference type="PIRSF" id="PIRSF020408">
    <property type="entry name" value="UCP020408"/>
    <property type="match status" value="1"/>
</dbReference>
<evidence type="ECO:0000256" key="1">
    <source>
        <dbReference type="ARBA" id="ARBA00007189"/>
    </source>
</evidence>
<proteinExistence type="inferred from homology"/>
<reference evidence="2 3" key="1">
    <citation type="submission" date="2018-11" db="EMBL/GenBank/DDBJ databases">
        <title>Phylogenetic determinants of toxin gene distribution in genomes of Brevibacillus laterosporus.</title>
        <authorList>
            <person name="Glare T.R."/>
            <person name="Durrant A."/>
            <person name="Berry C."/>
            <person name="Palma L."/>
            <person name="Ormskirk M."/>
            <person name="Cox M.O."/>
        </authorList>
    </citation>
    <scope>NUCLEOTIDE SEQUENCE [LARGE SCALE GENOMIC DNA]</scope>
    <source>
        <strain evidence="2 3">1821L</strain>
    </source>
</reference>
<dbReference type="Proteomes" id="UP000319432">
    <property type="component" value="Chromosome"/>
</dbReference>
<gene>
    <name evidence="2" type="ORF">EEL30_01260</name>
</gene>
<dbReference type="EMBL" id="CP033464">
    <property type="protein sequence ID" value="QDX91136.1"/>
    <property type="molecule type" value="Genomic_DNA"/>
</dbReference>
<accession>A0A502I8Y6</accession>
<evidence type="ECO:0000313" key="2">
    <source>
        <dbReference type="EMBL" id="QDX91136.1"/>
    </source>
</evidence>